<evidence type="ECO:0000256" key="1">
    <source>
        <dbReference type="SAM" id="Phobius"/>
    </source>
</evidence>
<evidence type="ECO:0000313" key="2">
    <source>
        <dbReference type="EMBL" id="CAF1507956.1"/>
    </source>
</evidence>
<keyword evidence="1" id="KW-1133">Transmembrane helix</keyword>
<protein>
    <submittedName>
        <fullName evidence="2">Uncharacterized protein</fullName>
    </submittedName>
</protein>
<dbReference type="AlphaFoldDB" id="A0A815TSH8"/>
<dbReference type="Proteomes" id="UP000663845">
    <property type="component" value="Unassembled WGS sequence"/>
</dbReference>
<dbReference type="EMBL" id="CAJNOG010002510">
    <property type="protein sequence ID" value="CAF1507956.1"/>
    <property type="molecule type" value="Genomic_DNA"/>
</dbReference>
<evidence type="ECO:0000313" key="3">
    <source>
        <dbReference type="Proteomes" id="UP000663845"/>
    </source>
</evidence>
<reference evidence="2" key="1">
    <citation type="submission" date="2021-02" db="EMBL/GenBank/DDBJ databases">
        <authorList>
            <person name="Nowell W R."/>
        </authorList>
    </citation>
    <scope>NUCLEOTIDE SEQUENCE</scope>
</reference>
<feature type="transmembrane region" description="Helical" evidence="1">
    <location>
        <begin position="34"/>
        <end position="56"/>
    </location>
</feature>
<name>A0A815TSH8_9BILA</name>
<feature type="transmembrane region" description="Helical" evidence="1">
    <location>
        <begin position="12"/>
        <end position="28"/>
    </location>
</feature>
<proteinExistence type="predicted"/>
<keyword evidence="1" id="KW-0812">Transmembrane</keyword>
<gene>
    <name evidence="2" type="ORF">JYZ213_LOCUS43867</name>
</gene>
<accession>A0A815TSH8</accession>
<organism evidence="2 3">
    <name type="scientific">Adineta steineri</name>
    <dbReference type="NCBI Taxonomy" id="433720"/>
    <lineage>
        <taxon>Eukaryota</taxon>
        <taxon>Metazoa</taxon>
        <taxon>Spiralia</taxon>
        <taxon>Gnathifera</taxon>
        <taxon>Rotifera</taxon>
        <taxon>Eurotatoria</taxon>
        <taxon>Bdelloidea</taxon>
        <taxon>Adinetida</taxon>
        <taxon>Adinetidae</taxon>
        <taxon>Adineta</taxon>
    </lineage>
</organism>
<comment type="caution">
    <text evidence="2">The sequence shown here is derived from an EMBL/GenBank/DDBJ whole genome shotgun (WGS) entry which is preliminary data.</text>
</comment>
<keyword evidence="1" id="KW-0472">Membrane</keyword>
<sequence>MTSTRSDGFNTLLYFFVPIQIMSVYGALTERMEFTLLFLLNIFVILAHLHYAICVVRQICDHLNIYAFKITDRSKPPPPPAEVHIKH</sequence>